<evidence type="ECO:0000313" key="3">
    <source>
        <dbReference type="Proteomes" id="UP000016511"/>
    </source>
</evidence>
<dbReference type="Proteomes" id="UP000016511">
    <property type="component" value="Unassembled WGS sequence"/>
</dbReference>
<gene>
    <name evidence="2" type="ORF">HMPREF0083_02431</name>
</gene>
<dbReference type="AlphaFoldDB" id="U1YBL5"/>
<evidence type="ECO:0000313" key="2">
    <source>
        <dbReference type="EMBL" id="ERI09502.1"/>
    </source>
</evidence>
<dbReference type="EMBL" id="AWSJ01000148">
    <property type="protein sequence ID" value="ERI09502.1"/>
    <property type="molecule type" value="Genomic_DNA"/>
</dbReference>
<protein>
    <submittedName>
        <fullName evidence="2">Uncharacterized protein</fullName>
    </submittedName>
</protein>
<name>U1YBL5_ANEAE</name>
<dbReference type="HOGENOM" id="CLU_3003973_0_0_9"/>
<organism evidence="2 3">
    <name type="scientific">Aneurinibacillus aneurinilyticus ATCC 12856</name>
    <dbReference type="NCBI Taxonomy" id="649747"/>
    <lineage>
        <taxon>Bacteria</taxon>
        <taxon>Bacillati</taxon>
        <taxon>Bacillota</taxon>
        <taxon>Bacilli</taxon>
        <taxon>Bacillales</taxon>
        <taxon>Paenibacillaceae</taxon>
        <taxon>Aneurinibacillus group</taxon>
        <taxon>Aneurinibacillus</taxon>
    </lineage>
</organism>
<keyword evidence="3" id="KW-1185">Reference proteome</keyword>
<comment type="caution">
    <text evidence="2">The sequence shown here is derived from an EMBL/GenBank/DDBJ whole genome shotgun (WGS) entry which is preliminary data.</text>
</comment>
<reference evidence="2 3" key="1">
    <citation type="submission" date="2013-08" db="EMBL/GenBank/DDBJ databases">
        <authorList>
            <person name="Weinstock G."/>
            <person name="Sodergren E."/>
            <person name="Wylie T."/>
            <person name="Fulton L."/>
            <person name="Fulton R."/>
            <person name="Fronick C."/>
            <person name="O'Laughlin M."/>
            <person name="Godfrey J."/>
            <person name="Miner T."/>
            <person name="Herter B."/>
            <person name="Appelbaum E."/>
            <person name="Cordes M."/>
            <person name="Lek S."/>
            <person name="Wollam A."/>
            <person name="Pepin K.H."/>
            <person name="Palsikar V.B."/>
            <person name="Mitreva M."/>
            <person name="Wilson R.K."/>
        </authorList>
    </citation>
    <scope>NUCLEOTIDE SEQUENCE [LARGE SCALE GENOMIC DNA]</scope>
    <source>
        <strain evidence="2 3">ATCC 12856</strain>
    </source>
</reference>
<proteinExistence type="predicted"/>
<accession>U1YBL5</accession>
<sequence>MHRDEASLPSKTHKNKGKRAHASVPRSPLSFTQIASFCFTKSSKTKKFINFSYFYI</sequence>
<feature type="compositionally biased region" description="Basic residues" evidence="1">
    <location>
        <begin position="11"/>
        <end position="21"/>
    </location>
</feature>
<evidence type="ECO:0000256" key="1">
    <source>
        <dbReference type="SAM" id="MobiDB-lite"/>
    </source>
</evidence>
<feature type="region of interest" description="Disordered" evidence="1">
    <location>
        <begin position="1"/>
        <end position="26"/>
    </location>
</feature>